<protein>
    <recommendedName>
        <fullName evidence="3">Mini-chromosome maintenance complex-binding protein</fullName>
    </recommendedName>
</protein>
<dbReference type="Pfam" id="PF09739">
    <property type="entry name" value="MCM_bind"/>
    <property type="match status" value="1"/>
</dbReference>
<comment type="similarity">
    <text evidence="2">Belongs to the MCMBP family.</text>
</comment>
<sequence length="146" mass="16938">MKYDFTYYGMDYDTQIPTLTLSIGKSLLPCDIDIVLKPDPSCSDVEETMKSVHDYLKSQLPLLDKLRKYIAIISTFPFKYEQDILQVIENDFVKCERLILNVCSDDLHILLMISKLIALCSGKNEFDNAIWESGKSFENQRKLRNK</sequence>
<comment type="caution">
    <text evidence="5">The sequence shown here is derived from an EMBL/GenBank/DDBJ whole genome shotgun (WGS) entry which is preliminary data.</text>
</comment>
<dbReference type="PANTHER" id="PTHR13489">
    <property type="entry name" value="MINI-CHROMOSOME MAINTENANCE COMPLEX-BINDING PROTEIN"/>
    <property type="match status" value="1"/>
</dbReference>
<gene>
    <name evidence="5" type="ORF">MEUPH1_LOCUS15857</name>
</gene>
<evidence type="ECO:0000256" key="4">
    <source>
        <dbReference type="ARBA" id="ARBA00023242"/>
    </source>
</evidence>
<name>A0AAV0WWX3_9HEMI</name>
<dbReference type="AlphaFoldDB" id="A0AAV0WWX3"/>
<comment type="subcellular location">
    <subcellularLocation>
        <location evidence="1">Nucleus</location>
    </subcellularLocation>
</comment>
<accession>A0AAV0WWX3</accession>
<evidence type="ECO:0000256" key="2">
    <source>
        <dbReference type="ARBA" id="ARBA00007925"/>
    </source>
</evidence>
<evidence type="ECO:0000313" key="6">
    <source>
        <dbReference type="Proteomes" id="UP001160148"/>
    </source>
</evidence>
<dbReference type="GO" id="GO:0006261">
    <property type="term" value="P:DNA-templated DNA replication"/>
    <property type="evidence" value="ECO:0007669"/>
    <property type="project" value="TreeGrafter"/>
</dbReference>
<evidence type="ECO:0000256" key="3">
    <source>
        <dbReference type="ARBA" id="ARBA00015405"/>
    </source>
</evidence>
<dbReference type="PANTHER" id="PTHR13489:SF0">
    <property type="entry name" value="MINI-CHROMOSOME MAINTENANCE COMPLEX-BINDING PROTEIN"/>
    <property type="match status" value="1"/>
</dbReference>
<dbReference type="GO" id="GO:0005634">
    <property type="term" value="C:nucleus"/>
    <property type="evidence" value="ECO:0007669"/>
    <property type="project" value="UniProtKB-SubCell"/>
</dbReference>
<dbReference type="GO" id="GO:0003682">
    <property type="term" value="F:chromatin binding"/>
    <property type="evidence" value="ECO:0007669"/>
    <property type="project" value="TreeGrafter"/>
</dbReference>
<reference evidence="5 6" key="1">
    <citation type="submission" date="2023-01" db="EMBL/GenBank/DDBJ databases">
        <authorList>
            <person name="Whitehead M."/>
        </authorList>
    </citation>
    <scope>NUCLEOTIDE SEQUENCE [LARGE SCALE GENOMIC DNA]</scope>
</reference>
<keyword evidence="4" id="KW-0539">Nucleus</keyword>
<dbReference type="InterPro" id="IPR019140">
    <property type="entry name" value="MCM_complex-bd"/>
</dbReference>
<dbReference type="EMBL" id="CARXXK010000003">
    <property type="protein sequence ID" value="CAI6360569.1"/>
    <property type="molecule type" value="Genomic_DNA"/>
</dbReference>
<evidence type="ECO:0000313" key="5">
    <source>
        <dbReference type="EMBL" id="CAI6360569.1"/>
    </source>
</evidence>
<proteinExistence type="inferred from homology"/>
<keyword evidence="6" id="KW-1185">Reference proteome</keyword>
<dbReference type="Proteomes" id="UP001160148">
    <property type="component" value="Unassembled WGS sequence"/>
</dbReference>
<evidence type="ECO:0000256" key="1">
    <source>
        <dbReference type="ARBA" id="ARBA00004123"/>
    </source>
</evidence>
<organism evidence="5 6">
    <name type="scientific">Macrosiphum euphorbiae</name>
    <name type="common">potato aphid</name>
    <dbReference type="NCBI Taxonomy" id="13131"/>
    <lineage>
        <taxon>Eukaryota</taxon>
        <taxon>Metazoa</taxon>
        <taxon>Ecdysozoa</taxon>
        <taxon>Arthropoda</taxon>
        <taxon>Hexapoda</taxon>
        <taxon>Insecta</taxon>
        <taxon>Pterygota</taxon>
        <taxon>Neoptera</taxon>
        <taxon>Paraneoptera</taxon>
        <taxon>Hemiptera</taxon>
        <taxon>Sternorrhyncha</taxon>
        <taxon>Aphidomorpha</taxon>
        <taxon>Aphidoidea</taxon>
        <taxon>Aphididae</taxon>
        <taxon>Macrosiphini</taxon>
        <taxon>Macrosiphum</taxon>
    </lineage>
</organism>